<dbReference type="AlphaFoldDB" id="A0A3M0KJE0"/>
<reference evidence="1 2" key="1">
    <citation type="submission" date="2018-07" db="EMBL/GenBank/DDBJ databases">
        <title>A high quality draft genome assembly of the barn swallow (H. rustica rustica).</title>
        <authorList>
            <person name="Formenti G."/>
            <person name="Chiara M."/>
            <person name="Poveda L."/>
            <person name="Francoijs K.-J."/>
            <person name="Bonisoli-Alquati A."/>
            <person name="Canova L."/>
            <person name="Gianfranceschi L."/>
            <person name="Horner D.S."/>
            <person name="Saino N."/>
        </authorList>
    </citation>
    <scope>NUCLEOTIDE SEQUENCE [LARGE SCALE GENOMIC DNA]</scope>
    <source>
        <strain evidence="1">Chelidonia</strain>
        <tissue evidence="1">Blood</tissue>
    </source>
</reference>
<proteinExistence type="predicted"/>
<keyword evidence="2" id="KW-1185">Reference proteome</keyword>
<organism evidence="1 2">
    <name type="scientific">Hirundo rustica rustica</name>
    <dbReference type="NCBI Taxonomy" id="333673"/>
    <lineage>
        <taxon>Eukaryota</taxon>
        <taxon>Metazoa</taxon>
        <taxon>Chordata</taxon>
        <taxon>Craniata</taxon>
        <taxon>Vertebrata</taxon>
        <taxon>Euteleostomi</taxon>
        <taxon>Archelosauria</taxon>
        <taxon>Archosauria</taxon>
        <taxon>Dinosauria</taxon>
        <taxon>Saurischia</taxon>
        <taxon>Theropoda</taxon>
        <taxon>Coelurosauria</taxon>
        <taxon>Aves</taxon>
        <taxon>Neognathae</taxon>
        <taxon>Neoaves</taxon>
        <taxon>Telluraves</taxon>
        <taxon>Australaves</taxon>
        <taxon>Passeriformes</taxon>
        <taxon>Sylvioidea</taxon>
        <taxon>Hirundinidae</taxon>
        <taxon>Hirundo</taxon>
    </lineage>
</organism>
<dbReference type="Proteomes" id="UP000269221">
    <property type="component" value="Unassembled WGS sequence"/>
</dbReference>
<dbReference type="EMBL" id="QRBI01000106">
    <property type="protein sequence ID" value="RMC13193.1"/>
    <property type="molecule type" value="Genomic_DNA"/>
</dbReference>
<name>A0A3M0KJE0_HIRRU</name>
<sequence length="220" mass="24521">MIFLSLIFTIEKPAAQFKTLAWAPSEAIGYSWRGVLSLLGEVFRRRDAGRSQHSAAWQIKGQLLSEYEQPLVIHGLAWEGSRSLLAPPSHLLLRDKDAPALQPALSQGHSMRCLHEAYQRLKSGSTERVKRKATMEPGFPLLSSEIDPELAEEFLDAKTTMCSAAKDPHLPPSRMPRNFDDLGLEIVASVAIKGFTYSESQPQVNSKDERRAEILLELGK</sequence>
<gene>
    <name evidence="1" type="ORF">DUI87_10727</name>
</gene>
<comment type="caution">
    <text evidence="1">The sequence shown here is derived from an EMBL/GenBank/DDBJ whole genome shotgun (WGS) entry which is preliminary data.</text>
</comment>
<evidence type="ECO:0000313" key="1">
    <source>
        <dbReference type="EMBL" id="RMC13193.1"/>
    </source>
</evidence>
<accession>A0A3M0KJE0</accession>
<evidence type="ECO:0000313" key="2">
    <source>
        <dbReference type="Proteomes" id="UP000269221"/>
    </source>
</evidence>
<protein>
    <submittedName>
        <fullName evidence="1">Uncharacterized protein</fullName>
    </submittedName>
</protein>